<feature type="repeat" description="PPR" evidence="3">
    <location>
        <begin position="411"/>
        <end position="445"/>
    </location>
</feature>
<feature type="repeat" description="PPR" evidence="3">
    <location>
        <begin position="233"/>
        <end position="263"/>
    </location>
</feature>
<proteinExistence type="inferred from homology"/>
<name>A0AAP0HXV2_9MAGN</name>
<keyword evidence="6" id="KW-1185">Reference proteome</keyword>
<dbReference type="AlphaFoldDB" id="A0AAP0HXV2"/>
<dbReference type="EMBL" id="JBBNAE010000008">
    <property type="protein sequence ID" value="KAK9101832.1"/>
    <property type="molecule type" value="Genomic_DNA"/>
</dbReference>
<sequence length="471" mass="52569">MATNSLLRSIPTPHRLRISHFCSTTPPQNLWNLLRRIQSDPNPEQTLTKFGQTQNLNSSAISDVLQRFSKTHQPILGLRFFIWAGIQPGYKHSTWMYNQACRILGINQSRETLIRVLDVYKKDGSLVKVKTFKVILNLCREAKLADEALVVLRRMGEFNCRPDTTSFNLVIRLFCDKGDVDMCLEMMNEMALIDLYPDMITYVSMIKGFCNAGRFEDGYGLLEVMRGHGCVPNVVAYSTLLDGVCKSGDLDRAMELLRVMENEVGVGCVVPNVVTYTSVIQSLCNVGKIGEALGILDRMKQRGCLPNRLTVSTLIKGLCSGGRADEVYNLIDEVVSLGSVIRDECYSSLIVCLMQNNNVEEAERIFRKMLIGGMKPDGLSCSLFLRQLCSDGRLLDAFEEIENIDSSVTIDSDIYGVLLSGLCQRSHLKEAAKLANIMFDKGIRLKAPFVEGILEYLNLSGEGELASRLTS</sequence>
<evidence type="ECO:0000313" key="6">
    <source>
        <dbReference type="Proteomes" id="UP001417504"/>
    </source>
</evidence>
<feature type="repeat" description="PPR" evidence="3">
    <location>
        <begin position="198"/>
        <end position="232"/>
    </location>
</feature>
<evidence type="ECO:0000256" key="2">
    <source>
        <dbReference type="ARBA" id="ARBA00022737"/>
    </source>
</evidence>
<reference evidence="5 6" key="1">
    <citation type="submission" date="2024-01" db="EMBL/GenBank/DDBJ databases">
        <title>Genome assemblies of Stephania.</title>
        <authorList>
            <person name="Yang L."/>
        </authorList>
    </citation>
    <scope>NUCLEOTIDE SEQUENCE [LARGE SCALE GENOMIC DNA]</scope>
    <source>
        <strain evidence="5">QJT</strain>
        <tissue evidence="5">Leaf</tissue>
    </source>
</reference>
<feature type="repeat" description="PPR" evidence="3">
    <location>
        <begin position="163"/>
        <end position="197"/>
    </location>
</feature>
<feature type="repeat" description="PPR" evidence="3">
    <location>
        <begin position="272"/>
        <end position="306"/>
    </location>
</feature>
<feature type="repeat" description="PPR" evidence="3">
    <location>
        <begin position="128"/>
        <end position="162"/>
    </location>
</feature>
<dbReference type="NCBIfam" id="TIGR00756">
    <property type="entry name" value="PPR"/>
    <property type="match status" value="5"/>
</dbReference>
<feature type="repeat" description="PPR" evidence="3">
    <location>
        <begin position="307"/>
        <end position="341"/>
    </location>
</feature>
<comment type="similarity">
    <text evidence="1">Belongs to the PPR family. P subfamily.</text>
</comment>
<gene>
    <name evidence="5" type="ORF">Sjap_019086</name>
</gene>
<evidence type="ECO:0000256" key="1">
    <source>
        <dbReference type="ARBA" id="ARBA00007626"/>
    </source>
</evidence>
<keyword evidence="2" id="KW-0677">Repeat</keyword>
<evidence type="ECO:0000256" key="3">
    <source>
        <dbReference type="PROSITE-ProRule" id="PRU00708"/>
    </source>
</evidence>
<dbReference type="Proteomes" id="UP001417504">
    <property type="component" value="Unassembled WGS sequence"/>
</dbReference>
<dbReference type="Pfam" id="PF01535">
    <property type="entry name" value="PPR"/>
    <property type="match status" value="2"/>
</dbReference>
<evidence type="ECO:0000259" key="4">
    <source>
        <dbReference type="Pfam" id="PF17177"/>
    </source>
</evidence>
<protein>
    <recommendedName>
        <fullName evidence="4">PROP1-like PPR domain-containing protein</fullName>
    </recommendedName>
</protein>
<organism evidence="5 6">
    <name type="scientific">Stephania japonica</name>
    <dbReference type="NCBI Taxonomy" id="461633"/>
    <lineage>
        <taxon>Eukaryota</taxon>
        <taxon>Viridiplantae</taxon>
        <taxon>Streptophyta</taxon>
        <taxon>Embryophyta</taxon>
        <taxon>Tracheophyta</taxon>
        <taxon>Spermatophyta</taxon>
        <taxon>Magnoliopsida</taxon>
        <taxon>Ranunculales</taxon>
        <taxon>Menispermaceae</taxon>
        <taxon>Menispermoideae</taxon>
        <taxon>Cissampelideae</taxon>
        <taxon>Stephania</taxon>
    </lineage>
</organism>
<dbReference type="Gene3D" id="1.25.40.10">
    <property type="entry name" value="Tetratricopeptide repeat domain"/>
    <property type="match status" value="4"/>
</dbReference>
<feature type="repeat" description="PPR" evidence="3">
    <location>
        <begin position="342"/>
        <end position="376"/>
    </location>
</feature>
<dbReference type="Pfam" id="PF17177">
    <property type="entry name" value="PPR_long"/>
    <property type="match status" value="1"/>
</dbReference>
<accession>A0AAP0HXV2</accession>
<dbReference type="InterPro" id="IPR002885">
    <property type="entry name" value="PPR_rpt"/>
</dbReference>
<evidence type="ECO:0000313" key="5">
    <source>
        <dbReference type="EMBL" id="KAK9101832.1"/>
    </source>
</evidence>
<comment type="caution">
    <text evidence="5">The sequence shown here is derived from an EMBL/GenBank/DDBJ whole genome shotgun (WGS) entry which is preliminary data.</text>
</comment>
<dbReference type="InterPro" id="IPR011990">
    <property type="entry name" value="TPR-like_helical_dom_sf"/>
</dbReference>
<dbReference type="Pfam" id="PF13041">
    <property type="entry name" value="PPR_2"/>
    <property type="match status" value="1"/>
</dbReference>
<dbReference type="PANTHER" id="PTHR47936">
    <property type="entry name" value="PPR_LONG DOMAIN-CONTAINING PROTEIN"/>
    <property type="match status" value="1"/>
</dbReference>
<feature type="domain" description="PROP1-like PPR" evidence="4">
    <location>
        <begin position="115"/>
        <end position="264"/>
    </location>
</feature>
<dbReference type="PANTHER" id="PTHR47936:SF1">
    <property type="entry name" value="PENTATRICOPEPTIDE REPEAT-CONTAINING PROTEIN GUN1, CHLOROPLASTIC"/>
    <property type="match status" value="1"/>
</dbReference>
<dbReference type="PROSITE" id="PS51375">
    <property type="entry name" value="PPR"/>
    <property type="match status" value="8"/>
</dbReference>
<dbReference type="InterPro" id="IPR033443">
    <property type="entry name" value="PROP1-like_PPR_dom"/>
</dbReference>